<reference evidence="1" key="1">
    <citation type="submission" date="2016-04" db="EMBL/GenBank/DDBJ databases">
        <authorList>
            <person name="Nguyen H.D."/>
            <person name="Kesanakurti P."/>
            <person name="Cullis J."/>
            <person name="Levesque C.A."/>
            <person name="Hambleton S."/>
        </authorList>
    </citation>
    <scope>NUCLEOTIDE SEQUENCE</scope>
    <source>
        <strain evidence="1">DAOMC 238032</strain>
    </source>
</reference>
<reference evidence="1" key="2">
    <citation type="journal article" date="2019" name="IMA Fungus">
        <title>Genome sequencing and comparison of five Tilletia species to identify candidate genes for the detection of regulated species infecting wheat.</title>
        <authorList>
            <person name="Nguyen H.D.T."/>
            <person name="Sultana T."/>
            <person name="Kesanakurti P."/>
            <person name="Hambleton S."/>
        </authorList>
    </citation>
    <scope>NUCLEOTIDE SEQUENCE</scope>
    <source>
        <strain evidence="1">DAOMC 238032</strain>
    </source>
</reference>
<name>A0A8T8SSP9_9BASI</name>
<evidence type="ECO:0000313" key="2">
    <source>
        <dbReference type="Proteomes" id="UP000077671"/>
    </source>
</evidence>
<proteinExistence type="predicted"/>
<evidence type="ECO:0000313" key="1">
    <source>
        <dbReference type="EMBL" id="KAE8246479.1"/>
    </source>
</evidence>
<protein>
    <submittedName>
        <fullName evidence="1">Uncharacterized protein</fullName>
    </submittedName>
</protein>
<accession>A0A8T8SSP9</accession>
<comment type="caution">
    <text evidence="1">The sequence shown here is derived from an EMBL/GenBank/DDBJ whole genome shotgun (WGS) entry which is preliminary data.</text>
</comment>
<dbReference type="AlphaFoldDB" id="A0A8T8SSP9"/>
<sequence length="100" mass="11000">MLTAQVEILVQLDNLRNEQEFRDPGRIRLITATTHKYFDQGRTLLGGEFDVGGKGGGWLAPALPSASAPSSYEQSRLRISAKTRTVVIFHTDLMAGPSRD</sequence>
<dbReference type="Proteomes" id="UP000077671">
    <property type="component" value="Unassembled WGS sequence"/>
</dbReference>
<gene>
    <name evidence="1" type="ORF">A4X03_0g7255</name>
</gene>
<organism evidence="1 2">
    <name type="scientific">Tilletia caries</name>
    <name type="common">wheat bunt fungus</name>
    <dbReference type="NCBI Taxonomy" id="13290"/>
    <lineage>
        <taxon>Eukaryota</taxon>
        <taxon>Fungi</taxon>
        <taxon>Dikarya</taxon>
        <taxon>Basidiomycota</taxon>
        <taxon>Ustilaginomycotina</taxon>
        <taxon>Exobasidiomycetes</taxon>
        <taxon>Tilletiales</taxon>
        <taxon>Tilletiaceae</taxon>
        <taxon>Tilletia</taxon>
    </lineage>
</organism>
<dbReference type="EMBL" id="LWDD02001648">
    <property type="protein sequence ID" value="KAE8246479.1"/>
    <property type="molecule type" value="Genomic_DNA"/>
</dbReference>